<dbReference type="AlphaFoldDB" id="A0A8J6TMA7"/>
<protein>
    <submittedName>
        <fullName evidence="2">Serine/threonine-protein phosphatase</fullName>
    </submittedName>
</protein>
<accession>A0A8J6TMA7</accession>
<comment type="caution">
    <text evidence="2">The sequence shown here is derived from an EMBL/GenBank/DDBJ whole genome shotgun (WGS) entry which is preliminary data.</text>
</comment>
<evidence type="ECO:0000313" key="3">
    <source>
        <dbReference type="Proteomes" id="UP000605201"/>
    </source>
</evidence>
<dbReference type="SMART" id="SM00332">
    <property type="entry name" value="PP2Cc"/>
    <property type="match status" value="1"/>
</dbReference>
<dbReference type="InterPro" id="IPR036457">
    <property type="entry name" value="PPM-type-like_dom_sf"/>
</dbReference>
<evidence type="ECO:0000259" key="1">
    <source>
        <dbReference type="PROSITE" id="PS51746"/>
    </source>
</evidence>
<dbReference type="Proteomes" id="UP000605201">
    <property type="component" value="Unassembled WGS sequence"/>
</dbReference>
<organism evidence="2 3">
    <name type="scientific">Candidatus Desulfatibia vada</name>
    <dbReference type="NCBI Taxonomy" id="2841696"/>
    <lineage>
        <taxon>Bacteria</taxon>
        <taxon>Pseudomonadati</taxon>
        <taxon>Thermodesulfobacteriota</taxon>
        <taxon>Desulfobacteria</taxon>
        <taxon>Desulfobacterales</taxon>
        <taxon>Desulfobacterales incertae sedis</taxon>
        <taxon>Candidatus Desulfatibia</taxon>
    </lineage>
</organism>
<dbReference type="Gene3D" id="3.60.40.10">
    <property type="entry name" value="PPM-type phosphatase domain"/>
    <property type="match status" value="1"/>
</dbReference>
<dbReference type="SMART" id="SM00331">
    <property type="entry name" value="PP2C_SIG"/>
    <property type="match status" value="1"/>
</dbReference>
<dbReference type="SUPFAM" id="SSF81606">
    <property type="entry name" value="PP2C-like"/>
    <property type="match status" value="1"/>
</dbReference>
<dbReference type="CDD" id="cd00143">
    <property type="entry name" value="PP2Cc"/>
    <property type="match status" value="1"/>
</dbReference>
<dbReference type="PANTHER" id="PTHR47992">
    <property type="entry name" value="PROTEIN PHOSPHATASE"/>
    <property type="match status" value="1"/>
</dbReference>
<dbReference type="EMBL" id="JACNIG010000217">
    <property type="protein sequence ID" value="MBC8432336.1"/>
    <property type="molecule type" value="Genomic_DNA"/>
</dbReference>
<dbReference type="PROSITE" id="PS51746">
    <property type="entry name" value="PPM_2"/>
    <property type="match status" value="1"/>
</dbReference>
<dbReference type="Pfam" id="PF13672">
    <property type="entry name" value="PP2C_2"/>
    <property type="match status" value="1"/>
</dbReference>
<proteinExistence type="predicted"/>
<gene>
    <name evidence="2" type="ORF">H8D96_10500</name>
</gene>
<dbReference type="InterPro" id="IPR015655">
    <property type="entry name" value="PP2C"/>
</dbReference>
<dbReference type="InterPro" id="IPR001932">
    <property type="entry name" value="PPM-type_phosphatase-like_dom"/>
</dbReference>
<reference evidence="2 3" key="1">
    <citation type="submission" date="2020-08" db="EMBL/GenBank/DDBJ databases">
        <title>Bridging the membrane lipid divide: bacteria of the FCB group superphylum have the potential to synthesize archaeal ether lipids.</title>
        <authorList>
            <person name="Villanueva L."/>
            <person name="Von Meijenfeldt F.A.B."/>
            <person name="Westbye A.B."/>
            <person name="Yadav S."/>
            <person name="Hopmans E.C."/>
            <person name="Dutilh B.E."/>
            <person name="Sinninghe Damste J.S."/>
        </authorList>
    </citation>
    <scope>NUCLEOTIDE SEQUENCE [LARGE SCALE GENOMIC DNA]</scope>
    <source>
        <strain evidence="2">NIOZ-UU17</strain>
    </source>
</reference>
<feature type="domain" description="PPM-type phosphatase" evidence="1">
    <location>
        <begin position="6"/>
        <end position="250"/>
    </location>
</feature>
<dbReference type="GO" id="GO:0004722">
    <property type="term" value="F:protein serine/threonine phosphatase activity"/>
    <property type="evidence" value="ECO:0007669"/>
    <property type="project" value="InterPro"/>
</dbReference>
<sequence length="272" mass="29484">MIAIESAGITDVGQKRTGNEDSFYLDDDLKLYMVADGMGGHLAGEVASALVVDTIRDYMKRFKEEGDVEEMEDTDETLSKEANRLLSSITLANQGVHQVAQSNEDYKGMGSTVSLAFFTGDTMIVANVGDSPIYLVHDGGIELLSVTHNVISEQMAINPEMAQKLDKRLQQMLTRGMGIEAAVEADVCEIQCFEGDILTISSDGLSDLVSPDEILDIVKAEPPVKACQTLVDLANERGGHDNITVIVIKINADNAKGGIMGMISRIMKKIFH</sequence>
<name>A0A8J6TMA7_9BACT</name>
<evidence type="ECO:0000313" key="2">
    <source>
        <dbReference type="EMBL" id="MBC8432336.1"/>
    </source>
</evidence>